<dbReference type="InterPro" id="IPR019479">
    <property type="entry name" value="Peroxiredoxin_C"/>
</dbReference>
<dbReference type="OMA" id="HGPMNIP"/>
<dbReference type="VEuPathDB" id="FungiDB:MGL_0914"/>
<dbReference type="PROSITE" id="PS51352">
    <property type="entry name" value="THIOREDOXIN_2"/>
    <property type="match status" value="1"/>
</dbReference>
<dbReference type="Gene3D" id="3.40.30.10">
    <property type="entry name" value="Glutaredoxin"/>
    <property type="match status" value="1"/>
</dbReference>
<reference evidence="9 10" key="1">
    <citation type="journal article" date="2007" name="Proc. Natl. Acad. Sci. U.S.A.">
        <title>Dandruff-associated Malassezia genomes reveal convergent and divergent virulence traits shared with plant and human fungal pathogens.</title>
        <authorList>
            <person name="Xu J."/>
            <person name="Saunders C.W."/>
            <person name="Hu P."/>
            <person name="Grant R.A."/>
            <person name="Boekhout T."/>
            <person name="Kuramae E.E."/>
            <person name="Kronstad J.W."/>
            <person name="Deangelis Y.M."/>
            <person name="Reeder N.L."/>
            <person name="Johnstone K.R."/>
            <person name="Leland M."/>
            <person name="Fieno A.M."/>
            <person name="Begley W.M."/>
            <person name="Sun Y."/>
            <person name="Lacey M.P."/>
            <person name="Chaudhary T."/>
            <person name="Keough T."/>
            <person name="Chu L."/>
            <person name="Sears R."/>
            <person name="Yuan B."/>
            <person name="Dawson T.L.Jr."/>
        </authorList>
    </citation>
    <scope>NUCLEOTIDE SEQUENCE [LARGE SCALE GENOMIC DNA]</scope>
    <source>
        <strain evidence="10">ATCC MYA-4612 / CBS 7966</strain>
    </source>
</reference>
<evidence type="ECO:0000256" key="4">
    <source>
        <dbReference type="ARBA" id="ARBA00023284"/>
    </source>
</evidence>
<dbReference type="Gene3D" id="3.30.1020.10">
    <property type="entry name" value="Antioxidant, Horf6, Chain A, domain2"/>
    <property type="match status" value="1"/>
</dbReference>
<proteinExistence type="inferred from homology"/>
<dbReference type="GO" id="GO:0051920">
    <property type="term" value="F:peroxiredoxin activity"/>
    <property type="evidence" value="ECO:0007669"/>
    <property type="project" value="InterPro"/>
</dbReference>
<dbReference type="EMBL" id="AAYY01000003">
    <property type="protein sequence ID" value="EDP44432.1"/>
    <property type="molecule type" value="Genomic_DNA"/>
</dbReference>
<dbReference type="GeneID" id="5855952"/>
<dbReference type="FunFam" id="3.30.1020.10:FF:000001">
    <property type="entry name" value="1-Cys peroxiredoxin"/>
    <property type="match status" value="1"/>
</dbReference>
<dbReference type="InterPro" id="IPR045020">
    <property type="entry name" value="PRX_1cys"/>
</dbReference>
<dbReference type="FunCoup" id="A8PVN3">
    <property type="interactions" value="374"/>
</dbReference>
<gene>
    <name evidence="9" type="ORF">MGL_0914</name>
</gene>
<dbReference type="RefSeq" id="XP_001731646.1">
    <property type="nucleotide sequence ID" value="XM_001731594.1"/>
</dbReference>
<name>A8PVN3_MALGO</name>
<dbReference type="FunFam" id="3.40.30.10:FF:000011">
    <property type="entry name" value="Peroxiredoxin PRX1"/>
    <property type="match status" value="1"/>
</dbReference>
<dbReference type="OrthoDB" id="2996783at2759"/>
<evidence type="ECO:0000256" key="7">
    <source>
        <dbReference type="PIRSR" id="PIRSR000239-1"/>
    </source>
</evidence>
<keyword evidence="3 6" id="KW-0560">Oxidoreductase</keyword>
<sequence length="221" mass="24996">MPQLRLGSVAPDFEAQTTHGRIRFHEWSRNAWAVLFSHPDDFTPVCTTELAEVARRSAEFEKRGVKVIGLSANDITSHARWVKDIRALAKTEVTFPIIGDPERKIATQYDMLDALDPSNVDANGLPLTVRDVFVIDPNHIIRLKISYPASTGRDFDEILRVIDSLQLGDEHRITTPANWRPGDRVIIHPSVHDEEAKARFPDYETVFPYLRLAKDPTSEGC</sequence>
<keyword evidence="4 6" id="KW-0676">Redox-active center</keyword>
<dbReference type="Pfam" id="PF00578">
    <property type="entry name" value="AhpC-TSA"/>
    <property type="match status" value="1"/>
</dbReference>
<dbReference type="InterPro" id="IPR000866">
    <property type="entry name" value="AhpC/TSA"/>
</dbReference>
<dbReference type="GO" id="GO:0005739">
    <property type="term" value="C:mitochondrion"/>
    <property type="evidence" value="ECO:0007669"/>
    <property type="project" value="TreeGrafter"/>
</dbReference>
<dbReference type="STRING" id="425265.A8PVN3"/>
<comment type="similarity">
    <text evidence="5">Belongs to the peroxiredoxin family. Prx6 subfamily.</text>
</comment>
<dbReference type="AlphaFoldDB" id="A8PVN3"/>
<dbReference type="GO" id="GO:0045454">
    <property type="term" value="P:cell redox homeostasis"/>
    <property type="evidence" value="ECO:0007669"/>
    <property type="project" value="TreeGrafter"/>
</dbReference>
<evidence type="ECO:0000256" key="3">
    <source>
        <dbReference type="ARBA" id="ARBA00023002"/>
    </source>
</evidence>
<evidence type="ECO:0000256" key="5">
    <source>
        <dbReference type="ARBA" id="ARBA00025719"/>
    </source>
</evidence>
<dbReference type="PIRSF" id="PIRSF000239">
    <property type="entry name" value="AHPC"/>
    <property type="match status" value="1"/>
</dbReference>
<dbReference type="CDD" id="cd03016">
    <property type="entry name" value="PRX_1cys"/>
    <property type="match status" value="1"/>
</dbReference>
<keyword evidence="1 6" id="KW-0575">Peroxidase</keyword>
<dbReference type="PANTHER" id="PTHR43503:SF4">
    <property type="entry name" value="PEROXIREDOXIN-6"/>
    <property type="match status" value="1"/>
</dbReference>
<dbReference type="SUPFAM" id="SSF52833">
    <property type="entry name" value="Thioredoxin-like"/>
    <property type="match status" value="1"/>
</dbReference>
<comment type="caution">
    <text evidence="9">The sequence shown here is derived from an EMBL/GenBank/DDBJ whole genome shotgun (WGS) entry which is preliminary data.</text>
</comment>
<keyword evidence="2 6" id="KW-0049">Antioxidant</keyword>
<dbReference type="InterPro" id="IPR036249">
    <property type="entry name" value="Thioredoxin-like_sf"/>
</dbReference>
<protein>
    <recommendedName>
        <fullName evidence="8">Thioredoxin domain-containing protein</fullName>
    </recommendedName>
</protein>
<dbReference type="Proteomes" id="UP000008837">
    <property type="component" value="Unassembled WGS sequence"/>
</dbReference>
<keyword evidence="10" id="KW-1185">Reference proteome</keyword>
<dbReference type="InterPro" id="IPR013766">
    <property type="entry name" value="Thioredoxin_domain"/>
</dbReference>
<organism evidence="9 10">
    <name type="scientific">Malassezia globosa (strain ATCC MYA-4612 / CBS 7966)</name>
    <name type="common">Dandruff-associated fungus</name>
    <dbReference type="NCBI Taxonomy" id="425265"/>
    <lineage>
        <taxon>Eukaryota</taxon>
        <taxon>Fungi</taxon>
        <taxon>Dikarya</taxon>
        <taxon>Basidiomycota</taxon>
        <taxon>Ustilaginomycotina</taxon>
        <taxon>Malasseziomycetes</taxon>
        <taxon>Malasseziales</taxon>
        <taxon>Malasseziaceae</taxon>
        <taxon>Malassezia</taxon>
    </lineage>
</organism>
<dbReference type="KEGG" id="mgl:MGL_0914"/>
<dbReference type="InParanoid" id="A8PVN3"/>
<evidence type="ECO:0000259" key="8">
    <source>
        <dbReference type="PROSITE" id="PS51352"/>
    </source>
</evidence>
<dbReference type="PANTHER" id="PTHR43503">
    <property type="entry name" value="MCG48959-RELATED"/>
    <property type="match status" value="1"/>
</dbReference>
<dbReference type="Pfam" id="PF10417">
    <property type="entry name" value="1-cysPrx_C"/>
    <property type="match status" value="1"/>
</dbReference>
<evidence type="ECO:0000256" key="1">
    <source>
        <dbReference type="ARBA" id="ARBA00022559"/>
    </source>
</evidence>
<comment type="function">
    <text evidence="6">Thiol-specific peroxidase that catalyzes the reduction of hydrogen peroxide and organic hydroperoxides to water and alcohols, respectively.</text>
</comment>
<dbReference type="GO" id="GO:0005829">
    <property type="term" value="C:cytosol"/>
    <property type="evidence" value="ECO:0007669"/>
    <property type="project" value="TreeGrafter"/>
</dbReference>
<feature type="domain" description="Thioredoxin" evidence="8">
    <location>
        <begin position="4"/>
        <end position="167"/>
    </location>
</feature>
<accession>A8PVN3</accession>
<evidence type="ECO:0000313" key="10">
    <source>
        <dbReference type="Proteomes" id="UP000008837"/>
    </source>
</evidence>
<evidence type="ECO:0000313" key="9">
    <source>
        <dbReference type="EMBL" id="EDP44432.1"/>
    </source>
</evidence>
<evidence type="ECO:0000256" key="6">
    <source>
        <dbReference type="PIRNR" id="PIRNR000239"/>
    </source>
</evidence>
<evidence type="ECO:0000256" key="2">
    <source>
        <dbReference type="ARBA" id="ARBA00022862"/>
    </source>
</evidence>
<dbReference type="InterPro" id="IPR024706">
    <property type="entry name" value="Peroxiredoxin_AhpC-typ"/>
</dbReference>
<feature type="active site" description="Cysteine sulfenic acid (-SOH) intermediate; for peroxidase activity" evidence="7">
    <location>
        <position position="46"/>
    </location>
</feature>